<keyword evidence="3" id="KW-1185">Reference proteome</keyword>
<dbReference type="EMBL" id="FQUC01000005">
    <property type="protein sequence ID" value="SHF29169.1"/>
    <property type="molecule type" value="Genomic_DNA"/>
</dbReference>
<accession>A0A1M5AG09</accession>
<proteinExistence type="predicted"/>
<dbReference type="RefSeq" id="WP_062185192.1">
    <property type="nucleotide sequence ID" value="NZ_BBXL01000042.1"/>
</dbReference>
<evidence type="ECO:0000313" key="3">
    <source>
        <dbReference type="Proteomes" id="UP000184480"/>
    </source>
</evidence>
<sequence>MSKKQMDASKRSQEQSRSQQEDCSTNIILVETHKAKNDGIVFNILYDPKEDQHIVAIGKNGLVYRKTKEDAKEAIEFRAYDLIIALYEVYNDLKNEAEQKL</sequence>
<protein>
    <submittedName>
        <fullName evidence="2">Uncharacterized protein</fullName>
    </submittedName>
</protein>
<feature type="region of interest" description="Disordered" evidence="1">
    <location>
        <begin position="1"/>
        <end position="24"/>
    </location>
</feature>
<dbReference type="AlphaFoldDB" id="A0A1M5AG09"/>
<name>A0A1M5AG09_9BACT</name>
<dbReference type="Proteomes" id="UP000184480">
    <property type="component" value="Unassembled WGS sequence"/>
</dbReference>
<feature type="compositionally biased region" description="Basic and acidic residues" evidence="1">
    <location>
        <begin position="1"/>
        <end position="14"/>
    </location>
</feature>
<organism evidence="2 3">
    <name type="scientific">Dysgonomonas macrotermitis</name>
    <dbReference type="NCBI Taxonomy" id="1346286"/>
    <lineage>
        <taxon>Bacteria</taxon>
        <taxon>Pseudomonadati</taxon>
        <taxon>Bacteroidota</taxon>
        <taxon>Bacteroidia</taxon>
        <taxon>Bacteroidales</taxon>
        <taxon>Dysgonomonadaceae</taxon>
        <taxon>Dysgonomonas</taxon>
    </lineage>
</organism>
<reference evidence="3" key="1">
    <citation type="submission" date="2016-11" db="EMBL/GenBank/DDBJ databases">
        <authorList>
            <person name="Varghese N."/>
            <person name="Submissions S."/>
        </authorList>
    </citation>
    <scope>NUCLEOTIDE SEQUENCE [LARGE SCALE GENOMIC DNA]</scope>
    <source>
        <strain evidence="3">DSM 27370</strain>
    </source>
</reference>
<evidence type="ECO:0000313" key="2">
    <source>
        <dbReference type="EMBL" id="SHF29169.1"/>
    </source>
</evidence>
<dbReference type="STRING" id="1346286.SAMN05444362_10539"/>
<evidence type="ECO:0000256" key="1">
    <source>
        <dbReference type="SAM" id="MobiDB-lite"/>
    </source>
</evidence>
<gene>
    <name evidence="2" type="ORF">SAMN05444362_10539</name>
</gene>